<keyword evidence="1" id="KW-0812">Transmembrane</keyword>
<organism evidence="2 3">
    <name type="scientific">Massilia cavernae</name>
    <dbReference type="NCBI Taxonomy" id="2320864"/>
    <lineage>
        <taxon>Bacteria</taxon>
        <taxon>Pseudomonadati</taxon>
        <taxon>Pseudomonadota</taxon>
        <taxon>Betaproteobacteria</taxon>
        <taxon>Burkholderiales</taxon>
        <taxon>Oxalobacteraceae</taxon>
        <taxon>Telluria group</taxon>
        <taxon>Massilia</taxon>
    </lineage>
</organism>
<accession>A0A418XRY8</accession>
<sequence length="82" mass="9346">MMSDTARDELRRLTALELRVNALFQQMATKADLAARETERSETDYLRSKHKFDLIMAVCITAMVTFGLSMAAFSFVMHVMLP</sequence>
<keyword evidence="3" id="KW-1185">Reference proteome</keyword>
<protein>
    <submittedName>
        <fullName evidence="2">Uncharacterized protein</fullName>
    </submittedName>
</protein>
<dbReference type="EMBL" id="QYUP01000119">
    <property type="protein sequence ID" value="RJG15285.1"/>
    <property type="molecule type" value="Genomic_DNA"/>
</dbReference>
<dbReference type="Proteomes" id="UP000284006">
    <property type="component" value="Unassembled WGS sequence"/>
</dbReference>
<evidence type="ECO:0000313" key="3">
    <source>
        <dbReference type="Proteomes" id="UP000284006"/>
    </source>
</evidence>
<evidence type="ECO:0000313" key="2">
    <source>
        <dbReference type="EMBL" id="RJG15285.1"/>
    </source>
</evidence>
<keyword evidence="1" id="KW-0472">Membrane</keyword>
<feature type="transmembrane region" description="Helical" evidence="1">
    <location>
        <begin position="54"/>
        <end position="81"/>
    </location>
</feature>
<name>A0A418XRY8_9BURK</name>
<gene>
    <name evidence="2" type="ORF">D3872_14280</name>
</gene>
<comment type="caution">
    <text evidence="2">The sequence shown here is derived from an EMBL/GenBank/DDBJ whole genome shotgun (WGS) entry which is preliminary data.</text>
</comment>
<evidence type="ECO:0000256" key="1">
    <source>
        <dbReference type="SAM" id="Phobius"/>
    </source>
</evidence>
<proteinExistence type="predicted"/>
<keyword evidence="1" id="KW-1133">Transmembrane helix</keyword>
<dbReference type="AlphaFoldDB" id="A0A418XRY8"/>
<reference evidence="2 3" key="1">
    <citation type="submission" date="2018-09" db="EMBL/GenBank/DDBJ databases">
        <authorList>
            <person name="Zhu H."/>
        </authorList>
    </citation>
    <scope>NUCLEOTIDE SEQUENCE [LARGE SCALE GENOMIC DNA]</scope>
    <source>
        <strain evidence="2 3">K1S02-61</strain>
    </source>
</reference>